<evidence type="ECO:0000256" key="10">
    <source>
        <dbReference type="ARBA" id="ARBA00069580"/>
    </source>
</evidence>
<reference evidence="18" key="2">
    <citation type="journal article" date="2007" name="PLoS Biol.">
        <title>Survey sequencing and comparative analysis of the elephant shark (Callorhinchus milii) genome.</title>
        <authorList>
            <person name="Venkatesh B."/>
            <person name="Kirkness E.F."/>
            <person name="Loh Y.H."/>
            <person name="Halpern A.L."/>
            <person name="Lee A.P."/>
            <person name="Johnson J."/>
            <person name="Dandona N."/>
            <person name="Viswanathan L.D."/>
            <person name="Tay A."/>
            <person name="Venter J.C."/>
            <person name="Strausberg R.L."/>
            <person name="Brenner S."/>
        </authorList>
    </citation>
    <scope>NUCLEOTIDE SEQUENCE [LARGE SCALE GENOMIC DNA]</scope>
</reference>
<sequence>MEELPEIFEIFEGEVASVKEYGAFIKIPGCRQQGLVHKSQMSASRVDNPSEIVDVGERVWVKLIGKEIKDGKVKLSLSMKIVNQGTGKDLDPNNVSLDQEERRKRKFKDYTSQRITLEAVLNTFCKKCGCKGHFAKDCFSQPGGTKYSLVPEEEVEPAGPSTQSDLQPPKKKKKGKRKKKRKSKEKRSSSESDSSKTSDSDREQNRSKNKKRKHSDKMQKKKKQKKHKHKESRKGDK</sequence>
<organism evidence="17 18">
    <name type="scientific">Callorhinchus milii</name>
    <name type="common">Ghost shark</name>
    <dbReference type="NCBI Taxonomy" id="7868"/>
    <lineage>
        <taxon>Eukaryota</taxon>
        <taxon>Metazoa</taxon>
        <taxon>Chordata</taxon>
        <taxon>Craniata</taxon>
        <taxon>Vertebrata</taxon>
        <taxon>Chondrichthyes</taxon>
        <taxon>Holocephali</taxon>
        <taxon>Chimaeriformes</taxon>
        <taxon>Callorhinchidae</taxon>
        <taxon>Callorhinchus</taxon>
    </lineage>
</organism>
<dbReference type="FunCoup" id="A0A4W3JVI5">
    <property type="interactions" value="210"/>
</dbReference>
<protein>
    <recommendedName>
        <fullName evidence="10">Zinc finger CCHC domain-containing protein 17</fullName>
    </recommendedName>
    <alternativeName>
        <fullName evidence="11">Nucleolar protein of 40 kDa</fullName>
    </alternativeName>
    <alternativeName>
        <fullName evidence="12">Putative S1 RNA-binding domain protein</fullName>
    </alternativeName>
</protein>
<comment type="subcellular location">
    <subcellularLocation>
        <location evidence="1">Nucleus</location>
        <location evidence="1">Nucleolus</location>
    </subcellularLocation>
</comment>
<dbReference type="InterPro" id="IPR001878">
    <property type="entry name" value="Znf_CCHC"/>
</dbReference>
<evidence type="ECO:0000259" key="16">
    <source>
        <dbReference type="PROSITE" id="PS50158"/>
    </source>
</evidence>
<reference evidence="18" key="1">
    <citation type="journal article" date="2006" name="Science">
        <title>Ancient noncoding elements conserved in the human genome.</title>
        <authorList>
            <person name="Venkatesh B."/>
            <person name="Kirkness E.F."/>
            <person name="Loh Y.H."/>
            <person name="Halpern A.L."/>
            <person name="Lee A.P."/>
            <person name="Johnson J."/>
            <person name="Dandona N."/>
            <person name="Viswanathan L.D."/>
            <person name="Tay A."/>
            <person name="Venter J.C."/>
            <person name="Strausberg R.L."/>
            <person name="Brenner S."/>
        </authorList>
    </citation>
    <scope>NUCLEOTIDE SEQUENCE [LARGE SCALE GENOMIC DNA]</scope>
</reference>
<dbReference type="Gene3D" id="4.10.60.10">
    <property type="entry name" value="Zinc finger, CCHC-type"/>
    <property type="match status" value="1"/>
</dbReference>
<evidence type="ECO:0000256" key="9">
    <source>
        <dbReference type="ARBA" id="ARBA00065527"/>
    </source>
</evidence>
<keyword evidence="18" id="KW-1185">Reference proteome</keyword>
<evidence type="ECO:0000256" key="7">
    <source>
        <dbReference type="ARBA" id="ARBA00023242"/>
    </source>
</evidence>
<reference evidence="17" key="4">
    <citation type="submission" date="2025-08" db="UniProtKB">
        <authorList>
            <consortium name="Ensembl"/>
        </authorList>
    </citation>
    <scope>IDENTIFICATION</scope>
</reference>
<evidence type="ECO:0000256" key="5">
    <source>
        <dbReference type="ARBA" id="ARBA00022833"/>
    </source>
</evidence>
<dbReference type="OMA" id="VWCKVIS"/>
<evidence type="ECO:0000256" key="12">
    <source>
        <dbReference type="ARBA" id="ARBA00082720"/>
    </source>
</evidence>
<evidence type="ECO:0000313" key="17">
    <source>
        <dbReference type="Ensembl" id="ENSCMIP00000042188.1"/>
    </source>
</evidence>
<proteinExistence type="predicted"/>
<keyword evidence="5" id="KW-0862">Zinc</keyword>
<dbReference type="PANTHER" id="PTHR15838:SF1">
    <property type="entry name" value="ZINC FINGER CCHC DOMAIN-CONTAINING PROTEIN 17"/>
    <property type="match status" value="1"/>
</dbReference>
<feature type="compositionally biased region" description="Basic residues" evidence="14">
    <location>
        <begin position="169"/>
        <end position="185"/>
    </location>
</feature>
<evidence type="ECO:0000313" key="18">
    <source>
        <dbReference type="Proteomes" id="UP000314986"/>
    </source>
</evidence>
<keyword evidence="3" id="KW-0479">Metal-binding</keyword>
<evidence type="ECO:0000256" key="1">
    <source>
        <dbReference type="ARBA" id="ARBA00004604"/>
    </source>
</evidence>
<dbReference type="GO" id="GO:0043489">
    <property type="term" value="P:RNA stabilization"/>
    <property type="evidence" value="ECO:0007669"/>
    <property type="project" value="TreeGrafter"/>
</dbReference>
<dbReference type="CDD" id="cd05686">
    <property type="entry name" value="S1_pNO40"/>
    <property type="match status" value="1"/>
</dbReference>
<dbReference type="InterPro" id="IPR012340">
    <property type="entry name" value="NA-bd_OB-fold"/>
</dbReference>
<evidence type="ECO:0000259" key="15">
    <source>
        <dbReference type="PROSITE" id="PS50126"/>
    </source>
</evidence>
<feature type="compositionally biased region" description="Basic residues" evidence="14">
    <location>
        <begin position="207"/>
        <end position="237"/>
    </location>
</feature>
<dbReference type="PROSITE" id="PS50126">
    <property type="entry name" value="S1"/>
    <property type="match status" value="1"/>
</dbReference>
<feature type="domain" description="CCHC-type" evidence="16">
    <location>
        <begin position="125"/>
        <end position="138"/>
    </location>
</feature>
<dbReference type="STRING" id="7868.ENSCMIP00000042188"/>
<dbReference type="PANTHER" id="PTHR15838">
    <property type="entry name" value="NUCLEOLAR PROTEIN OF 40 KDA"/>
    <property type="match status" value="1"/>
</dbReference>
<dbReference type="InterPro" id="IPR003029">
    <property type="entry name" value="S1_domain"/>
</dbReference>
<feature type="domain" description="S1 motif" evidence="15">
    <location>
        <begin position="8"/>
        <end position="80"/>
    </location>
</feature>
<dbReference type="PROSITE" id="PS50158">
    <property type="entry name" value="ZF_CCHC"/>
    <property type="match status" value="1"/>
</dbReference>
<dbReference type="Ensembl" id="ENSCMIT00000042794.1">
    <property type="protein sequence ID" value="ENSCMIP00000042188.1"/>
    <property type="gene ID" value="ENSCMIG00000017532.1"/>
</dbReference>
<name>A0A4W3JVI5_CALMI</name>
<keyword evidence="4 13" id="KW-0863">Zinc-finger</keyword>
<evidence type="ECO:0000256" key="11">
    <source>
        <dbReference type="ARBA" id="ARBA00077096"/>
    </source>
</evidence>
<dbReference type="AlphaFoldDB" id="A0A4W3JVI5"/>
<dbReference type="GO" id="GO:0005730">
    <property type="term" value="C:nucleolus"/>
    <property type="evidence" value="ECO:0007669"/>
    <property type="project" value="UniProtKB-SubCell"/>
</dbReference>
<dbReference type="GeneTree" id="ENSGT00510000047363"/>
<reference evidence="17" key="5">
    <citation type="submission" date="2025-09" db="UniProtKB">
        <authorList>
            <consortium name="Ensembl"/>
        </authorList>
    </citation>
    <scope>IDENTIFICATION</scope>
</reference>
<dbReference type="Proteomes" id="UP000314986">
    <property type="component" value="Unassembled WGS sequence"/>
</dbReference>
<evidence type="ECO:0000256" key="2">
    <source>
        <dbReference type="ARBA" id="ARBA00022553"/>
    </source>
</evidence>
<evidence type="ECO:0000256" key="8">
    <source>
        <dbReference type="ARBA" id="ARBA00023274"/>
    </source>
</evidence>
<accession>A0A4W3JVI5</accession>
<dbReference type="FunFam" id="2.40.50.140:FF:000154">
    <property type="entry name" value="nucleolar protein of 40 kDa"/>
    <property type="match status" value="1"/>
</dbReference>
<keyword evidence="8" id="KW-0687">Ribonucleoprotein</keyword>
<evidence type="ECO:0000256" key="3">
    <source>
        <dbReference type="ARBA" id="ARBA00022723"/>
    </source>
</evidence>
<feature type="region of interest" description="Disordered" evidence="14">
    <location>
        <begin position="153"/>
        <end position="237"/>
    </location>
</feature>
<comment type="subunit">
    <text evidence="9">Interacts with PNN. Associates with the 60S ribosomal subunit.</text>
</comment>
<reference evidence="18" key="3">
    <citation type="journal article" date="2014" name="Nature">
        <title>Elephant shark genome provides unique insights into gnathostome evolution.</title>
        <authorList>
            <consortium name="International Elephant Shark Genome Sequencing Consortium"/>
            <person name="Venkatesh B."/>
            <person name="Lee A.P."/>
            <person name="Ravi V."/>
            <person name="Maurya A.K."/>
            <person name="Lian M.M."/>
            <person name="Swann J.B."/>
            <person name="Ohta Y."/>
            <person name="Flajnik M.F."/>
            <person name="Sutoh Y."/>
            <person name="Kasahara M."/>
            <person name="Hoon S."/>
            <person name="Gangu V."/>
            <person name="Roy S.W."/>
            <person name="Irimia M."/>
            <person name="Korzh V."/>
            <person name="Kondrychyn I."/>
            <person name="Lim Z.W."/>
            <person name="Tay B.H."/>
            <person name="Tohari S."/>
            <person name="Kong K.W."/>
            <person name="Ho S."/>
            <person name="Lorente-Galdos B."/>
            <person name="Quilez J."/>
            <person name="Marques-Bonet T."/>
            <person name="Raney B.J."/>
            <person name="Ingham P.W."/>
            <person name="Tay A."/>
            <person name="Hillier L.W."/>
            <person name="Minx P."/>
            <person name="Boehm T."/>
            <person name="Wilson R.K."/>
            <person name="Brenner S."/>
            <person name="Warren W.C."/>
        </authorList>
    </citation>
    <scope>NUCLEOTIDE SEQUENCE [LARGE SCALE GENOMIC DNA]</scope>
</reference>
<dbReference type="InterPro" id="IPR047913">
    <property type="entry name" value="ZCCHC17_S1"/>
</dbReference>
<dbReference type="GO" id="GO:0003723">
    <property type="term" value="F:RNA binding"/>
    <property type="evidence" value="ECO:0007669"/>
    <property type="project" value="TreeGrafter"/>
</dbReference>
<dbReference type="Pfam" id="PF00575">
    <property type="entry name" value="S1"/>
    <property type="match status" value="1"/>
</dbReference>
<gene>
    <name evidence="17" type="primary">zcchc17</name>
</gene>
<keyword evidence="6" id="KW-0007">Acetylation</keyword>
<evidence type="ECO:0000256" key="13">
    <source>
        <dbReference type="PROSITE-ProRule" id="PRU00047"/>
    </source>
</evidence>
<dbReference type="SMART" id="SM00316">
    <property type="entry name" value="S1"/>
    <property type="match status" value="1"/>
</dbReference>
<dbReference type="GO" id="GO:0008270">
    <property type="term" value="F:zinc ion binding"/>
    <property type="evidence" value="ECO:0007669"/>
    <property type="project" value="UniProtKB-KW"/>
</dbReference>
<dbReference type="GO" id="GO:1990904">
    <property type="term" value="C:ribonucleoprotein complex"/>
    <property type="evidence" value="ECO:0007669"/>
    <property type="project" value="UniProtKB-KW"/>
</dbReference>
<feature type="compositionally biased region" description="Basic and acidic residues" evidence="14">
    <location>
        <begin position="186"/>
        <end position="206"/>
    </location>
</feature>
<evidence type="ECO:0000256" key="6">
    <source>
        <dbReference type="ARBA" id="ARBA00022990"/>
    </source>
</evidence>
<evidence type="ECO:0000256" key="14">
    <source>
        <dbReference type="SAM" id="MobiDB-lite"/>
    </source>
</evidence>
<dbReference type="SUPFAM" id="SSF50249">
    <property type="entry name" value="Nucleic acid-binding proteins"/>
    <property type="match status" value="1"/>
</dbReference>
<keyword evidence="2" id="KW-0597">Phosphoprotein</keyword>
<dbReference type="Gene3D" id="2.40.50.140">
    <property type="entry name" value="Nucleic acid-binding proteins"/>
    <property type="match status" value="1"/>
</dbReference>
<evidence type="ECO:0000256" key="4">
    <source>
        <dbReference type="ARBA" id="ARBA00022771"/>
    </source>
</evidence>
<keyword evidence="7" id="KW-0539">Nucleus</keyword>
<dbReference type="InParanoid" id="A0A4W3JVI5"/>